<dbReference type="AlphaFoldDB" id="A0A5P1E8B6"/>
<keyword evidence="2" id="KW-1185">Reference proteome</keyword>
<organism evidence="1 2">
    <name type="scientific">Asparagus officinalis</name>
    <name type="common">Garden asparagus</name>
    <dbReference type="NCBI Taxonomy" id="4686"/>
    <lineage>
        <taxon>Eukaryota</taxon>
        <taxon>Viridiplantae</taxon>
        <taxon>Streptophyta</taxon>
        <taxon>Embryophyta</taxon>
        <taxon>Tracheophyta</taxon>
        <taxon>Spermatophyta</taxon>
        <taxon>Magnoliopsida</taxon>
        <taxon>Liliopsida</taxon>
        <taxon>Asparagales</taxon>
        <taxon>Asparagaceae</taxon>
        <taxon>Asparagoideae</taxon>
        <taxon>Asparagus</taxon>
    </lineage>
</organism>
<evidence type="ECO:0000313" key="2">
    <source>
        <dbReference type="Proteomes" id="UP000243459"/>
    </source>
</evidence>
<dbReference type="EMBL" id="CM007389">
    <property type="protein sequence ID" value="ONK57717.1"/>
    <property type="molecule type" value="Genomic_DNA"/>
</dbReference>
<sequence>MLGGRYDSFGGGHIGEGRMGGFNHGGGYGLQDQTDSFGGGHIGGGRMGGFNHGGGYGSTSLFGSSHGCPSSGLMGG</sequence>
<accession>A0A5P1E8B6</accession>
<proteinExistence type="predicted"/>
<evidence type="ECO:0000313" key="1">
    <source>
        <dbReference type="EMBL" id="ONK57717.1"/>
    </source>
</evidence>
<dbReference type="Gramene" id="ONK57717">
    <property type="protein sequence ID" value="ONK57717"/>
    <property type="gene ID" value="A4U43_C09F3360"/>
</dbReference>
<dbReference type="Proteomes" id="UP000243459">
    <property type="component" value="Chromosome 9"/>
</dbReference>
<protein>
    <submittedName>
        <fullName evidence="1">Uncharacterized protein</fullName>
    </submittedName>
</protein>
<gene>
    <name evidence="1" type="ORF">A4U43_C09F3360</name>
</gene>
<reference evidence="2" key="1">
    <citation type="journal article" date="2017" name="Nat. Commun.">
        <title>The asparagus genome sheds light on the origin and evolution of a young Y chromosome.</title>
        <authorList>
            <person name="Harkess A."/>
            <person name="Zhou J."/>
            <person name="Xu C."/>
            <person name="Bowers J.E."/>
            <person name="Van der Hulst R."/>
            <person name="Ayyampalayam S."/>
            <person name="Mercati F."/>
            <person name="Riccardi P."/>
            <person name="McKain M.R."/>
            <person name="Kakrana A."/>
            <person name="Tang H."/>
            <person name="Ray J."/>
            <person name="Groenendijk J."/>
            <person name="Arikit S."/>
            <person name="Mathioni S.M."/>
            <person name="Nakano M."/>
            <person name="Shan H."/>
            <person name="Telgmann-Rauber A."/>
            <person name="Kanno A."/>
            <person name="Yue Z."/>
            <person name="Chen H."/>
            <person name="Li W."/>
            <person name="Chen Y."/>
            <person name="Xu X."/>
            <person name="Zhang Y."/>
            <person name="Luo S."/>
            <person name="Chen H."/>
            <person name="Gao J."/>
            <person name="Mao Z."/>
            <person name="Pires J.C."/>
            <person name="Luo M."/>
            <person name="Kudrna D."/>
            <person name="Wing R.A."/>
            <person name="Meyers B.C."/>
            <person name="Yi K."/>
            <person name="Kong H."/>
            <person name="Lavrijsen P."/>
            <person name="Sunseri F."/>
            <person name="Falavigna A."/>
            <person name="Ye Y."/>
            <person name="Leebens-Mack J.H."/>
            <person name="Chen G."/>
        </authorList>
    </citation>
    <scope>NUCLEOTIDE SEQUENCE [LARGE SCALE GENOMIC DNA]</scope>
    <source>
        <strain evidence="2">cv. DH0086</strain>
    </source>
</reference>
<name>A0A5P1E8B6_ASPOF</name>